<feature type="domain" description="Pre-rRNA-processing protein RIX1 N-terminal" evidence="7">
    <location>
        <begin position="8"/>
        <end position="200"/>
    </location>
</feature>
<proteinExistence type="inferred from homology"/>
<evidence type="ECO:0000256" key="5">
    <source>
        <dbReference type="ARBA" id="ARBA00023242"/>
    </source>
</evidence>
<keyword evidence="9" id="KW-1185">Reference proteome</keyword>
<comment type="function">
    <text evidence="1">Component of the RIX1 complex required for processing of ITS2 sequences from 35S pre-rRNA and the nucleoplasmic transit of the pre-60S ribosomal subunits. Regulates pre-60S association of the critical remodeling factor MDN1.</text>
</comment>
<feature type="compositionally biased region" description="Acidic residues" evidence="6">
    <location>
        <begin position="641"/>
        <end position="661"/>
    </location>
</feature>
<feature type="compositionally biased region" description="Acidic residues" evidence="6">
    <location>
        <begin position="737"/>
        <end position="757"/>
    </location>
</feature>
<dbReference type="GeneID" id="28724230"/>
<dbReference type="PANTHER" id="PTHR34105:SF1">
    <property type="entry name" value="PROLINE-, GLUTAMIC ACID- AND LEUCINE-RICH PROTEIN 1"/>
    <property type="match status" value="1"/>
</dbReference>
<dbReference type="RefSeq" id="XP_017987954.1">
    <property type="nucleotide sequence ID" value="XM_018132765.1"/>
</dbReference>
<dbReference type="Proteomes" id="UP000243052">
    <property type="component" value="Chromosome v"/>
</dbReference>
<feature type="compositionally biased region" description="Polar residues" evidence="6">
    <location>
        <begin position="682"/>
        <end position="694"/>
    </location>
</feature>
<name>A0A120K2A7_9SACH</name>
<evidence type="ECO:0000256" key="2">
    <source>
        <dbReference type="ARBA" id="ARBA00004123"/>
    </source>
</evidence>
<dbReference type="SUPFAM" id="SSF48371">
    <property type="entry name" value="ARM repeat"/>
    <property type="match status" value="1"/>
</dbReference>
<dbReference type="InterPro" id="IPR012583">
    <property type="entry name" value="RIX1_N"/>
</dbReference>
<dbReference type="InterPro" id="IPR016024">
    <property type="entry name" value="ARM-type_fold"/>
</dbReference>
<feature type="compositionally biased region" description="Basic and acidic residues" evidence="6">
    <location>
        <begin position="668"/>
        <end position="679"/>
    </location>
</feature>
<gene>
    <name evidence="8" type="ORF">AW171_hschr52887</name>
</gene>
<dbReference type="GO" id="GO:0005634">
    <property type="term" value="C:nucleus"/>
    <property type="evidence" value="ECO:0007669"/>
    <property type="project" value="UniProtKB-SubCell"/>
</dbReference>
<evidence type="ECO:0000259" key="7">
    <source>
        <dbReference type="Pfam" id="PF08167"/>
    </source>
</evidence>
<accession>A0A120K2A7</accession>
<sequence>MSKNAISLASLAKRLETCQGHEFQTILRTLRSSSYQDEQLLKSDLAVFMAKVLKLVKSNDKYMLWKGCHLVNVVCSYNAIVLCSFSGELLTALYSNLEQKSTYYTDTVRTAEGRIILENLVRCIGNLVDCIRGKPTITREALTPKLTAIIPTLVSLAQYEPELCLPELKKLLYNNTTTFKPHVNKFRDVLTGLINHNYHSFNAYTKGLICDCFAYLHLVKKTAQIQDENQSHHKAYGDEHWREGLFSVLFQFKPVIHLLDAVLDFDCDADFKKLFSSLKEAQSSVTKADYLSPLSIDLNKPITLWDLYARLGLLTDLLSSFVSLPTPFVLRIPLGELVRVAEVLLSLSTNYLSFKRGLYRESDLTSTMSSLLPMIQFQGIRLLQCYNDNFGRSMLPYLPSILSSLEMFIPLKQKTFTIDFEKCELINYEIIELTKLVNSLAAHIGHRFNEQTLLIKLVDLCLYLLEDQCKVDKISTKSQQKGTEKLTNSKKKDKRNLANGTLSDIYSHPHLFTYKTKLERFDVTNIFFSTIITNWKIPSTQQVNIVRYCIRQSLMFKESTNSIPDSFAKLLTVLVLFPGSERISILPIAVRLLKDSGSAVFDVLCNPRLPVQMVQMLTRSQIKSQEEDELSEEGSEIKHEEEEEEEEEITTTQPPEEDDTTAENPSLEGEHYNGKREIENAIDQTSDGNSTENSMKMFKRSSETDYIHKKPIKRFKSTEAVDMTATTVSSLTADAESPAESDSEFEMPEIDLGDDED</sequence>
<evidence type="ECO:0000256" key="3">
    <source>
        <dbReference type="ARBA" id="ARBA00010511"/>
    </source>
</evidence>
<evidence type="ECO:0000313" key="8">
    <source>
        <dbReference type="EMBL" id="AMD20958.1"/>
    </source>
</evidence>
<evidence type="ECO:0000256" key="1">
    <source>
        <dbReference type="ARBA" id="ARBA00003770"/>
    </source>
</evidence>
<dbReference type="EMBL" id="CP014245">
    <property type="protein sequence ID" value="AMD20958.1"/>
    <property type="molecule type" value="Genomic_DNA"/>
</dbReference>
<comment type="subcellular location">
    <subcellularLocation>
        <location evidence="2">Nucleus</location>
    </subcellularLocation>
</comment>
<evidence type="ECO:0000256" key="4">
    <source>
        <dbReference type="ARBA" id="ARBA00021502"/>
    </source>
</evidence>
<evidence type="ECO:0000256" key="6">
    <source>
        <dbReference type="SAM" id="MobiDB-lite"/>
    </source>
</evidence>
<dbReference type="PANTHER" id="PTHR34105">
    <property type="entry name" value="PROLINE-, GLUTAMIC ACID- AND LEUCINE-RICH PROTEIN 1"/>
    <property type="match status" value="1"/>
</dbReference>
<protein>
    <recommendedName>
        <fullName evidence="4">Pre-rRNA-processing protein RIX1</fullName>
    </recommendedName>
</protein>
<feature type="region of interest" description="Disordered" evidence="6">
    <location>
        <begin position="620"/>
        <end position="702"/>
    </location>
</feature>
<comment type="similarity">
    <text evidence="3">Belongs to the RIX1/PELP1 family.</text>
</comment>
<reference evidence="8 9" key="1">
    <citation type="submission" date="2016-01" db="EMBL/GenBank/DDBJ databases">
        <title>Genome sequence of the yeast Holleya sinecauda.</title>
        <authorList>
            <person name="Dietrich F.S."/>
        </authorList>
    </citation>
    <scope>NUCLEOTIDE SEQUENCE [LARGE SCALE GENOMIC DNA]</scope>
    <source>
        <strain evidence="8 9">ATCC 58844</strain>
    </source>
</reference>
<evidence type="ECO:0000313" key="9">
    <source>
        <dbReference type="Proteomes" id="UP000243052"/>
    </source>
</evidence>
<dbReference type="AlphaFoldDB" id="A0A120K2A7"/>
<dbReference type="GO" id="GO:0006364">
    <property type="term" value="P:rRNA processing"/>
    <property type="evidence" value="ECO:0007669"/>
    <property type="project" value="TreeGrafter"/>
</dbReference>
<dbReference type="STRING" id="45286.A0A120K2A7"/>
<feature type="region of interest" description="Disordered" evidence="6">
    <location>
        <begin position="729"/>
        <end position="757"/>
    </location>
</feature>
<keyword evidence="5" id="KW-0539">Nucleus</keyword>
<organism evidence="8 9">
    <name type="scientific">Eremothecium sinecaudum</name>
    <dbReference type="NCBI Taxonomy" id="45286"/>
    <lineage>
        <taxon>Eukaryota</taxon>
        <taxon>Fungi</taxon>
        <taxon>Dikarya</taxon>
        <taxon>Ascomycota</taxon>
        <taxon>Saccharomycotina</taxon>
        <taxon>Saccharomycetes</taxon>
        <taxon>Saccharomycetales</taxon>
        <taxon>Saccharomycetaceae</taxon>
        <taxon>Eremothecium</taxon>
    </lineage>
</organism>
<dbReference type="Pfam" id="PF08167">
    <property type="entry name" value="RIX1"/>
    <property type="match status" value="1"/>
</dbReference>
<dbReference type="OrthoDB" id="20900at2759"/>